<dbReference type="InterPro" id="IPR050079">
    <property type="entry name" value="DEAD_box_RNA_helicase"/>
</dbReference>
<feature type="domain" description="Helicase ATP-binding" evidence="14">
    <location>
        <begin position="32"/>
        <end position="207"/>
    </location>
</feature>
<dbReference type="PANTHER" id="PTHR47959:SF13">
    <property type="entry name" value="ATP-DEPENDENT RNA HELICASE RHLE"/>
    <property type="match status" value="1"/>
</dbReference>
<feature type="compositionally biased region" description="Basic and acidic residues" evidence="13">
    <location>
        <begin position="395"/>
        <end position="484"/>
    </location>
</feature>
<dbReference type="InterPro" id="IPR014014">
    <property type="entry name" value="RNA_helicase_DEAD_Q_motif"/>
</dbReference>
<dbReference type="PROSITE" id="PS51194">
    <property type="entry name" value="HELICASE_CTER"/>
    <property type="match status" value="1"/>
</dbReference>
<keyword evidence="3 12" id="KW-0547">Nucleotide-binding</keyword>
<proteinExistence type="inferred from homology"/>
<comment type="caution">
    <text evidence="17">The sequence shown here is derived from an EMBL/GenBank/DDBJ whole genome shotgun (WGS) entry which is preliminary data.</text>
</comment>
<evidence type="ECO:0000256" key="12">
    <source>
        <dbReference type="RuleBase" id="RU000492"/>
    </source>
</evidence>
<evidence type="ECO:0000256" key="7">
    <source>
        <dbReference type="ARBA" id="ARBA00038437"/>
    </source>
</evidence>
<dbReference type="InterPro" id="IPR001650">
    <property type="entry name" value="Helicase_C-like"/>
</dbReference>
<evidence type="ECO:0000259" key="15">
    <source>
        <dbReference type="PROSITE" id="PS51194"/>
    </source>
</evidence>
<dbReference type="CDD" id="cd00268">
    <property type="entry name" value="DEADc"/>
    <property type="match status" value="1"/>
</dbReference>
<dbReference type="InterPro" id="IPR027417">
    <property type="entry name" value="P-loop_NTPase"/>
</dbReference>
<dbReference type="AlphaFoldDB" id="A0A5L4IHJ7"/>
<dbReference type="GO" id="GO:0009266">
    <property type="term" value="P:response to temperature stimulus"/>
    <property type="evidence" value="ECO:0007669"/>
    <property type="project" value="UniProtKB-ARBA"/>
</dbReference>
<evidence type="ECO:0000256" key="3">
    <source>
        <dbReference type="ARBA" id="ARBA00022741"/>
    </source>
</evidence>
<evidence type="ECO:0000256" key="6">
    <source>
        <dbReference type="ARBA" id="ARBA00022840"/>
    </source>
</evidence>
<dbReference type="GO" id="GO:0003724">
    <property type="term" value="F:RNA helicase activity"/>
    <property type="evidence" value="ECO:0007669"/>
    <property type="project" value="UniProtKB-EC"/>
</dbReference>
<dbReference type="GO" id="GO:0005524">
    <property type="term" value="F:ATP binding"/>
    <property type="evidence" value="ECO:0007669"/>
    <property type="project" value="UniProtKB-KW"/>
</dbReference>
<comment type="subunit">
    <text evidence="9">Homodimer. Interacts with RNase J (rnj), might be a member of a minimal RNA degradosome complex.</text>
</comment>
<evidence type="ECO:0000256" key="8">
    <source>
        <dbReference type="ARBA" id="ARBA00047984"/>
    </source>
</evidence>
<evidence type="ECO:0000256" key="10">
    <source>
        <dbReference type="ARBA" id="ARBA00074363"/>
    </source>
</evidence>
<comment type="catalytic activity">
    <reaction evidence="8">
        <text>ATP + H2O = ADP + phosphate + H(+)</text>
        <dbReference type="Rhea" id="RHEA:13065"/>
        <dbReference type="ChEBI" id="CHEBI:15377"/>
        <dbReference type="ChEBI" id="CHEBI:15378"/>
        <dbReference type="ChEBI" id="CHEBI:30616"/>
        <dbReference type="ChEBI" id="CHEBI:43474"/>
        <dbReference type="ChEBI" id="CHEBI:456216"/>
        <dbReference type="EC" id="3.6.4.13"/>
    </reaction>
</comment>
<dbReference type="Pfam" id="PF00271">
    <property type="entry name" value="Helicase_C"/>
    <property type="match status" value="1"/>
</dbReference>
<dbReference type="SUPFAM" id="SSF52540">
    <property type="entry name" value="P-loop containing nucleoside triphosphate hydrolases"/>
    <property type="match status" value="1"/>
</dbReference>
<dbReference type="GO" id="GO:0016787">
    <property type="term" value="F:hydrolase activity"/>
    <property type="evidence" value="ECO:0007669"/>
    <property type="project" value="UniProtKB-KW"/>
</dbReference>
<dbReference type="RefSeq" id="WP_065843952.1">
    <property type="nucleotide sequence ID" value="NZ_AACKKR020000027.1"/>
</dbReference>
<dbReference type="EMBL" id="AACCXK010000001">
    <property type="protein sequence ID" value="EAK0452116.1"/>
    <property type="molecule type" value="Genomic_DNA"/>
</dbReference>
<dbReference type="PROSITE" id="PS00039">
    <property type="entry name" value="DEAD_ATP_HELICASE"/>
    <property type="match status" value="1"/>
</dbReference>
<protein>
    <recommendedName>
        <fullName evidence="10">DEAD-box ATP-dependent RNA helicase RhpA</fullName>
        <ecNumber evidence="1">3.6.4.13</ecNumber>
    </recommendedName>
</protein>
<dbReference type="InterPro" id="IPR000629">
    <property type="entry name" value="RNA-helicase_DEAD-box_CS"/>
</dbReference>
<dbReference type="GO" id="GO:0005829">
    <property type="term" value="C:cytosol"/>
    <property type="evidence" value="ECO:0007669"/>
    <property type="project" value="TreeGrafter"/>
</dbReference>
<evidence type="ECO:0000259" key="14">
    <source>
        <dbReference type="PROSITE" id="PS51192"/>
    </source>
</evidence>
<dbReference type="GO" id="GO:0042255">
    <property type="term" value="P:ribosome assembly"/>
    <property type="evidence" value="ECO:0007669"/>
    <property type="project" value="UniProtKB-ARBA"/>
</dbReference>
<evidence type="ECO:0000313" key="17">
    <source>
        <dbReference type="EMBL" id="EAK0452116.1"/>
    </source>
</evidence>
<feature type="domain" description="Helicase C-terminal" evidence="15">
    <location>
        <begin position="233"/>
        <end position="380"/>
    </location>
</feature>
<evidence type="ECO:0000256" key="5">
    <source>
        <dbReference type="ARBA" id="ARBA00022806"/>
    </source>
</evidence>
<name>A0A5L4IHJ7_CAMFE</name>
<dbReference type="InterPro" id="IPR014001">
    <property type="entry name" value="Helicase_ATP-bd"/>
</dbReference>
<dbReference type="Gene3D" id="3.40.50.300">
    <property type="entry name" value="P-loop containing nucleotide triphosphate hydrolases"/>
    <property type="match status" value="2"/>
</dbReference>
<dbReference type="InterPro" id="IPR044742">
    <property type="entry name" value="DEAD/DEAH_RhlB"/>
</dbReference>
<keyword evidence="4 12" id="KW-0378">Hydrolase</keyword>
<dbReference type="PROSITE" id="PS51192">
    <property type="entry name" value="HELICASE_ATP_BIND_1"/>
    <property type="match status" value="1"/>
</dbReference>
<dbReference type="FunFam" id="3.40.50.300:FF:000108">
    <property type="entry name" value="ATP-dependent RNA helicase RhlE"/>
    <property type="match status" value="1"/>
</dbReference>
<dbReference type="PROSITE" id="PS51195">
    <property type="entry name" value="Q_MOTIF"/>
    <property type="match status" value="1"/>
</dbReference>
<sequence>MLFSDFDLSSAILEALKELNYDAPTQIQQVAIPAIMQGKDILAGARTGTGKTAAFALPILEKLSSKERNKKRPQTRVLVLVPTRELANQVTQNIKSYAKKLPFKTLPVFGGVSSYPQIQALKSGIDIVVATPGRLLDLALQNALSLEHIDTLVFDEADRMFDMGFIHDIKQIVKMLPEKRQNLLFSATYPSEVMSLCNSMLKDPLRIQIEEQNSTALNIIQRVILVDRDKKMELLNEVFGVESIDQALVFTRTKRSADKCSSYLHTLGFSVAALHGDKSQSVRSKTLEKFKNGKTKILVATDIAARGLDIKELPFVINLELPNVPEDYVHRIGRTGRAGNDGVAISLVCVDEFKFLIDIEKLIDKKLIRESFSGFEADLRVKPQPIRRGQNMNKSSERDDRNGNKIDKKERKPREFNSDKKDESKRGRNRDDFKGEFRDRPKKDGDFKRKFKKDESKREYRRDGVKSEFSKDKKEFSKNSRAKDSNSSFDGEAKREFKFKKDDKKFGEKKKSFGDKKSFDDKDKKFSGEKKFSSDKKPRSSDKSSDEKYSGNKFSPKKKFGSDKPDRGDKFTKDAPKPRASSRPRKPQSDKKSTTK</sequence>
<keyword evidence="6 12" id="KW-0067">ATP-binding</keyword>
<dbReference type="PANTHER" id="PTHR47959">
    <property type="entry name" value="ATP-DEPENDENT RNA HELICASE RHLE-RELATED"/>
    <property type="match status" value="1"/>
</dbReference>
<dbReference type="Pfam" id="PF00270">
    <property type="entry name" value="DEAD"/>
    <property type="match status" value="1"/>
</dbReference>
<keyword evidence="5 12" id="KW-0347">Helicase</keyword>
<evidence type="ECO:0000259" key="16">
    <source>
        <dbReference type="PROSITE" id="PS51195"/>
    </source>
</evidence>
<feature type="region of interest" description="Disordered" evidence="13">
    <location>
        <begin position="383"/>
        <end position="596"/>
    </location>
</feature>
<keyword evidence="2" id="KW-0963">Cytoplasm</keyword>
<evidence type="ECO:0000256" key="9">
    <source>
        <dbReference type="ARBA" id="ARBA00064142"/>
    </source>
</evidence>
<evidence type="ECO:0000256" key="2">
    <source>
        <dbReference type="ARBA" id="ARBA00022490"/>
    </source>
</evidence>
<feature type="compositionally biased region" description="Basic and acidic residues" evidence="13">
    <location>
        <begin position="491"/>
        <end position="550"/>
    </location>
</feature>
<evidence type="ECO:0000256" key="11">
    <source>
        <dbReference type="PROSITE-ProRule" id="PRU00552"/>
    </source>
</evidence>
<dbReference type="SMART" id="SM00490">
    <property type="entry name" value="HELICc"/>
    <property type="match status" value="1"/>
</dbReference>
<feature type="domain" description="DEAD-box RNA helicase Q" evidence="16">
    <location>
        <begin position="1"/>
        <end position="29"/>
    </location>
</feature>
<feature type="short sequence motif" description="Q motif" evidence="11">
    <location>
        <begin position="1"/>
        <end position="29"/>
    </location>
</feature>
<comment type="similarity">
    <text evidence="7 12">Belongs to the DEAD box helicase family.</text>
</comment>
<reference evidence="17" key="1">
    <citation type="submission" date="2018-05" db="EMBL/GenBank/DDBJ databases">
        <authorList>
            <consortium name="PulseNet: The National Subtyping Network for Foodborne Disease Surveillance"/>
            <person name="Tarr C.L."/>
            <person name="Trees E."/>
            <person name="Katz L.S."/>
            <person name="Carleton-Romer H.A."/>
            <person name="Stroika S."/>
            <person name="Kucerova Z."/>
            <person name="Roache K.F."/>
            <person name="Sabol A.L."/>
            <person name="Besser J."/>
            <person name="Gerner-Smidt P."/>
        </authorList>
    </citation>
    <scope>NUCLEOTIDE SEQUENCE</scope>
    <source>
        <strain evidence="17">2014D-0197</strain>
    </source>
</reference>
<gene>
    <name evidence="17" type="ORF">AAH17_00360</name>
</gene>
<dbReference type="SMART" id="SM00487">
    <property type="entry name" value="DEXDc"/>
    <property type="match status" value="1"/>
</dbReference>
<dbReference type="GO" id="GO:0003676">
    <property type="term" value="F:nucleic acid binding"/>
    <property type="evidence" value="ECO:0007669"/>
    <property type="project" value="InterPro"/>
</dbReference>
<evidence type="ECO:0000256" key="4">
    <source>
        <dbReference type="ARBA" id="ARBA00022801"/>
    </source>
</evidence>
<dbReference type="EC" id="3.6.4.13" evidence="1"/>
<dbReference type="CDD" id="cd18787">
    <property type="entry name" value="SF2_C_DEAD"/>
    <property type="match status" value="1"/>
</dbReference>
<evidence type="ECO:0000256" key="1">
    <source>
        <dbReference type="ARBA" id="ARBA00012552"/>
    </source>
</evidence>
<dbReference type="InterPro" id="IPR011545">
    <property type="entry name" value="DEAD/DEAH_box_helicase_dom"/>
</dbReference>
<accession>A0A5L4IHJ7</accession>
<evidence type="ECO:0000256" key="13">
    <source>
        <dbReference type="SAM" id="MobiDB-lite"/>
    </source>
</evidence>
<feature type="compositionally biased region" description="Basic and acidic residues" evidence="13">
    <location>
        <begin position="587"/>
        <end position="596"/>
    </location>
</feature>
<organism evidence="17">
    <name type="scientific">Campylobacter fetus</name>
    <dbReference type="NCBI Taxonomy" id="196"/>
    <lineage>
        <taxon>Bacteria</taxon>
        <taxon>Pseudomonadati</taxon>
        <taxon>Campylobacterota</taxon>
        <taxon>Epsilonproteobacteria</taxon>
        <taxon>Campylobacterales</taxon>
        <taxon>Campylobacteraceae</taxon>
        <taxon>Campylobacter</taxon>
    </lineage>
</organism>
<feature type="compositionally biased region" description="Basic and acidic residues" evidence="13">
    <location>
        <begin position="560"/>
        <end position="577"/>
    </location>
</feature>